<reference evidence="1 2" key="1">
    <citation type="submission" date="2017-08" db="EMBL/GenBank/DDBJ databases">
        <title>Virgibacillus indicus sp. nov. and Virgibacillus profoundi sp. nov, two moderately halophilic bacteria isolated from marine sediment by using the Microfluidic Streak Plate.</title>
        <authorList>
            <person name="Xu B."/>
            <person name="Hu B."/>
            <person name="Wang J."/>
            <person name="Zhu Y."/>
            <person name="Huang L."/>
            <person name="Du W."/>
            <person name="Huang Y."/>
        </authorList>
    </citation>
    <scope>NUCLEOTIDE SEQUENCE [LARGE SCALE GENOMIC DNA]</scope>
    <source>
        <strain evidence="1 2">IO3-P2-C2</strain>
    </source>
</reference>
<organism evidence="1 2">
    <name type="scientific">Virgibacillus indicus</name>
    <dbReference type="NCBI Taxonomy" id="2024554"/>
    <lineage>
        <taxon>Bacteria</taxon>
        <taxon>Bacillati</taxon>
        <taxon>Bacillota</taxon>
        <taxon>Bacilli</taxon>
        <taxon>Bacillales</taxon>
        <taxon>Bacillaceae</taxon>
        <taxon>Virgibacillus</taxon>
    </lineage>
</organism>
<dbReference type="OrthoDB" id="516981at2"/>
<dbReference type="EMBL" id="NPMS01000011">
    <property type="protein sequence ID" value="OZU87346.1"/>
    <property type="molecule type" value="Genomic_DNA"/>
</dbReference>
<keyword evidence="2" id="KW-1185">Reference proteome</keyword>
<gene>
    <name evidence="1" type="ORF">CIL03_17300</name>
</gene>
<dbReference type="Proteomes" id="UP000216498">
    <property type="component" value="Unassembled WGS sequence"/>
</dbReference>
<evidence type="ECO:0000313" key="2">
    <source>
        <dbReference type="Proteomes" id="UP000216498"/>
    </source>
</evidence>
<name>A0A265N7N0_9BACI</name>
<protein>
    <submittedName>
        <fullName evidence="1">Transposase</fullName>
    </submittedName>
</protein>
<sequence length="446" mass="52233">MDVVKTLRHKISNHSRIFDDTLVIYNQALAFIMEVIDQEFERLDDYSTHSMVSAVEKLIHITKSNPLPKYKGFNTKFFKYPSYLRRSTISAAFGKVKSFRSNYKNWEKEKEIALLEGKKFKKNPPKLQLEHKEFPVFYKENMFKRADDTSAQIKIFHQNDWIWIDIKFKEQDLYKRDVWGWKECNPKLVKVGKKYFLHISYESNVELSKTEIKDQIICAVDQGITNSAVCSIIDATGTVLDRKFINQSKEKDQLYTMTNKLRKAQTISGQIQAPNFWRRINGLQTYIVNNTAHEIMKFAKKYNCDVIVFEFLDKMKMPKNHWGAKKLRFKLRYWRKKGIQNKVEEMAHYAGMRISRINARNTSALAFDGSGKVKRNYKRDLATFTTGKVYHADLSATYNIGARYFIRGILKSFSETTRLALQAKVPDLSKRTKQTLSSLITLHLAQ</sequence>
<evidence type="ECO:0000313" key="1">
    <source>
        <dbReference type="EMBL" id="OZU87346.1"/>
    </source>
</evidence>
<dbReference type="RefSeq" id="WP_094887135.1">
    <property type="nucleotide sequence ID" value="NZ_NPMS01000011.1"/>
</dbReference>
<proteinExistence type="predicted"/>
<accession>A0A265N7N0</accession>
<dbReference type="AlphaFoldDB" id="A0A265N7N0"/>
<comment type="caution">
    <text evidence="1">The sequence shown here is derived from an EMBL/GenBank/DDBJ whole genome shotgun (WGS) entry which is preliminary data.</text>
</comment>